<accession>A0A6V7XUI6</accession>
<dbReference type="EMBL" id="CAJEWN010002290">
    <property type="protein sequence ID" value="CAD2202972.1"/>
    <property type="molecule type" value="Genomic_DNA"/>
</dbReference>
<evidence type="ECO:0000256" key="1">
    <source>
        <dbReference type="SAM" id="SignalP"/>
    </source>
</evidence>
<sequence length="405" mass="46333">MLSKYTKFLTSILCLIYQVLSCSPPPPNPFTNTENSPTYNHQISNKLLGDKTYQQQNKTAIRFNDRVSVLSGPIKIPEELHCYDFNDKCRWRNMDGLLVDELDWYQGAGFLDENRLRLTTGTHLLPDGFYGIAASDKVELPGTKAILVSDVIECQNGQANLRFQHWTSPEVRITVCVKSVLRLFPYFDYCSKPVENGNGPVFLTLPELNAPMQIFIQAHNFVFNSAVLHGGFAIIDNLEYFGEFCDRENNKNLFPPPNKSGLFRENRKFSTDAKISSNNSSKTNGVLSIFDMIFRGNSNRDVQINQEKIQKEGLITRTFLQTVNETLPEISDKQSDKQPAIPFSQHGLRSINILQRKMPKVSEKEKELFPNTWRDPGNLNSRKAQFDMGIFERRSKDLLGRIKYL</sequence>
<feature type="signal peptide" evidence="1">
    <location>
        <begin position="1"/>
        <end position="21"/>
    </location>
</feature>
<protein>
    <submittedName>
        <fullName evidence="2">Uncharacterized protein</fullName>
    </submittedName>
</protein>
<comment type="caution">
    <text evidence="2">The sequence shown here is derived from an EMBL/GenBank/DDBJ whole genome shotgun (WGS) entry which is preliminary data.</text>
</comment>
<dbReference type="Proteomes" id="UP000580250">
    <property type="component" value="Unassembled WGS sequence"/>
</dbReference>
<name>A0A6V7XUI6_MELEN</name>
<dbReference type="AlphaFoldDB" id="A0A6V7XUI6"/>
<dbReference type="OrthoDB" id="5853260at2759"/>
<evidence type="ECO:0000313" key="2">
    <source>
        <dbReference type="EMBL" id="CAD2202972.1"/>
    </source>
</evidence>
<evidence type="ECO:0000313" key="3">
    <source>
        <dbReference type="Proteomes" id="UP000580250"/>
    </source>
</evidence>
<keyword evidence="1" id="KW-0732">Signal</keyword>
<dbReference type="InterPro" id="IPR013320">
    <property type="entry name" value="ConA-like_dom_sf"/>
</dbReference>
<organism evidence="2 3">
    <name type="scientific">Meloidogyne enterolobii</name>
    <name type="common">Root-knot nematode worm</name>
    <name type="synonym">Meloidogyne mayaguensis</name>
    <dbReference type="NCBI Taxonomy" id="390850"/>
    <lineage>
        <taxon>Eukaryota</taxon>
        <taxon>Metazoa</taxon>
        <taxon>Ecdysozoa</taxon>
        <taxon>Nematoda</taxon>
        <taxon>Chromadorea</taxon>
        <taxon>Rhabditida</taxon>
        <taxon>Tylenchina</taxon>
        <taxon>Tylenchomorpha</taxon>
        <taxon>Tylenchoidea</taxon>
        <taxon>Meloidogynidae</taxon>
        <taxon>Meloidogyninae</taxon>
        <taxon>Meloidogyne</taxon>
    </lineage>
</organism>
<dbReference type="SUPFAM" id="SSF49899">
    <property type="entry name" value="Concanavalin A-like lectins/glucanases"/>
    <property type="match status" value="1"/>
</dbReference>
<proteinExistence type="predicted"/>
<feature type="chain" id="PRO_5027742928" evidence="1">
    <location>
        <begin position="22"/>
        <end position="405"/>
    </location>
</feature>
<reference evidence="2 3" key="1">
    <citation type="submission" date="2020-08" db="EMBL/GenBank/DDBJ databases">
        <authorList>
            <person name="Koutsovoulos G."/>
            <person name="Danchin GJ E."/>
        </authorList>
    </citation>
    <scope>NUCLEOTIDE SEQUENCE [LARGE SCALE GENOMIC DNA]</scope>
</reference>
<gene>
    <name evidence="2" type="ORF">MENT_LOCUS56629</name>
</gene>